<dbReference type="EMBL" id="CM008054">
    <property type="protein sequence ID" value="PVH32026.1"/>
    <property type="molecule type" value="Genomic_DNA"/>
</dbReference>
<name>A0A2T8I2Y3_9POAL</name>
<feature type="transmembrane region" description="Helical" evidence="2">
    <location>
        <begin position="12"/>
        <end position="38"/>
    </location>
</feature>
<keyword evidence="2" id="KW-0472">Membrane</keyword>
<evidence type="ECO:0000256" key="2">
    <source>
        <dbReference type="SAM" id="Phobius"/>
    </source>
</evidence>
<organism evidence="3">
    <name type="scientific">Panicum hallii</name>
    <dbReference type="NCBI Taxonomy" id="206008"/>
    <lineage>
        <taxon>Eukaryota</taxon>
        <taxon>Viridiplantae</taxon>
        <taxon>Streptophyta</taxon>
        <taxon>Embryophyta</taxon>
        <taxon>Tracheophyta</taxon>
        <taxon>Spermatophyta</taxon>
        <taxon>Magnoliopsida</taxon>
        <taxon>Liliopsida</taxon>
        <taxon>Poales</taxon>
        <taxon>Poaceae</taxon>
        <taxon>PACMAD clade</taxon>
        <taxon>Panicoideae</taxon>
        <taxon>Panicodae</taxon>
        <taxon>Paniceae</taxon>
        <taxon>Panicinae</taxon>
        <taxon>Panicum</taxon>
        <taxon>Panicum sect. Panicum</taxon>
    </lineage>
</organism>
<keyword evidence="2" id="KW-1133">Transmembrane helix</keyword>
<protein>
    <submittedName>
        <fullName evidence="3">Uncharacterized protein</fullName>
    </submittedName>
</protein>
<keyword evidence="2" id="KW-0812">Transmembrane</keyword>
<feature type="compositionally biased region" description="Basic and acidic residues" evidence="1">
    <location>
        <begin position="146"/>
        <end position="158"/>
    </location>
</feature>
<dbReference type="Proteomes" id="UP000243499">
    <property type="component" value="Chromosome 9"/>
</dbReference>
<dbReference type="AlphaFoldDB" id="A0A2T8I2Y3"/>
<dbReference type="Gramene" id="PVH32026">
    <property type="protein sequence ID" value="PVH32026"/>
    <property type="gene ID" value="PAHAL_9G294800"/>
</dbReference>
<feature type="region of interest" description="Disordered" evidence="1">
    <location>
        <begin position="132"/>
        <end position="165"/>
    </location>
</feature>
<evidence type="ECO:0000313" key="3">
    <source>
        <dbReference type="EMBL" id="PVH32026.1"/>
    </source>
</evidence>
<accession>A0A2T8I2Y3</accession>
<sequence>MRARADQKSSDFVCVESFVCEAVVVWSGLFVGVVAGIISPSIRGLGWLSDWTRARIFQFSLSFSSACGAHATRRIRALWLALISRLGFRRRESSPWRRRRWEAELRTDHLPASALGHAPQWGDDRFPSWAGTSERMRKLRQNPAPSRDHRWWRPRESDPGSGGFW</sequence>
<evidence type="ECO:0000256" key="1">
    <source>
        <dbReference type="SAM" id="MobiDB-lite"/>
    </source>
</evidence>
<gene>
    <name evidence="3" type="ORF">PAHAL_9G294800</name>
</gene>
<proteinExistence type="predicted"/>
<reference evidence="3" key="1">
    <citation type="submission" date="2018-04" db="EMBL/GenBank/DDBJ databases">
        <title>WGS assembly of Panicum hallii.</title>
        <authorList>
            <person name="Lovell J."/>
            <person name="Jenkins J."/>
            <person name="Lowry D."/>
            <person name="Mamidi S."/>
            <person name="Sreedasyam A."/>
            <person name="Weng X."/>
            <person name="Barry K."/>
            <person name="Bonette J."/>
            <person name="Campitelli B."/>
            <person name="Daum C."/>
            <person name="Gordon S."/>
            <person name="Gould B."/>
            <person name="Lipzen A."/>
            <person name="Macqueen A."/>
            <person name="Palacio-Mejia J."/>
            <person name="Plott C."/>
            <person name="Shakirov E."/>
            <person name="Shu S."/>
            <person name="Yoshinaga Y."/>
            <person name="Zane M."/>
            <person name="Rokhsar D."/>
            <person name="Grimwood J."/>
            <person name="Schmutz J."/>
            <person name="Juenger T."/>
        </authorList>
    </citation>
    <scope>NUCLEOTIDE SEQUENCE [LARGE SCALE GENOMIC DNA]</scope>
    <source>
        <strain evidence="3">FIL2</strain>
    </source>
</reference>